<dbReference type="SUPFAM" id="SSF52047">
    <property type="entry name" value="RNI-like"/>
    <property type="match status" value="1"/>
</dbReference>
<dbReference type="AlphaFoldDB" id="A0A166REJ8"/>
<dbReference type="STRING" id="436010.A0A166REJ8"/>
<proteinExistence type="predicted"/>
<reference evidence="1 2" key="1">
    <citation type="journal article" date="2016" name="Mol. Biol. Evol.">
        <title>Comparative Genomics of Early-Diverging Mushroom-Forming Fungi Provides Insights into the Origins of Lignocellulose Decay Capabilities.</title>
        <authorList>
            <person name="Nagy L.G."/>
            <person name="Riley R."/>
            <person name="Tritt A."/>
            <person name="Adam C."/>
            <person name="Daum C."/>
            <person name="Floudas D."/>
            <person name="Sun H."/>
            <person name="Yadav J.S."/>
            <person name="Pangilinan J."/>
            <person name="Larsson K.H."/>
            <person name="Matsuura K."/>
            <person name="Barry K."/>
            <person name="Labutti K."/>
            <person name="Kuo R."/>
            <person name="Ohm R.A."/>
            <person name="Bhattacharya S.S."/>
            <person name="Shirouzu T."/>
            <person name="Yoshinaga Y."/>
            <person name="Martin F.M."/>
            <person name="Grigoriev I.V."/>
            <person name="Hibbett D.S."/>
        </authorList>
    </citation>
    <scope>NUCLEOTIDE SEQUENCE [LARGE SCALE GENOMIC DNA]</scope>
    <source>
        <strain evidence="1 2">CBS 109695</strain>
    </source>
</reference>
<dbReference type="OrthoDB" id="3253362at2759"/>
<dbReference type="EMBL" id="KV417505">
    <property type="protein sequence ID" value="KZP28187.1"/>
    <property type="molecule type" value="Genomic_DNA"/>
</dbReference>
<protein>
    <recommendedName>
        <fullName evidence="3">F-box domain-containing protein</fullName>
    </recommendedName>
</protein>
<keyword evidence="2" id="KW-1185">Reference proteome</keyword>
<accession>A0A166REJ8</accession>
<dbReference type="Gene3D" id="3.80.10.10">
    <property type="entry name" value="Ribonuclease Inhibitor"/>
    <property type="match status" value="1"/>
</dbReference>
<evidence type="ECO:0000313" key="2">
    <source>
        <dbReference type="Proteomes" id="UP000076532"/>
    </source>
</evidence>
<evidence type="ECO:0000313" key="1">
    <source>
        <dbReference type="EMBL" id="KZP28187.1"/>
    </source>
</evidence>
<name>A0A166REJ8_9AGAM</name>
<evidence type="ECO:0008006" key="3">
    <source>
        <dbReference type="Google" id="ProtNLM"/>
    </source>
</evidence>
<gene>
    <name evidence="1" type="ORF">FIBSPDRAFT_927812</name>
</gene>
<organism evidence="1 2">
    <name type="scientific">Athelia psychrophila</name>
    <dbReference type="NCBI Taxonomy" id="1759441"/>
    <lineage>
        <taxon>Eukaryota</taxon>
        <taxon>Fungi</taxon>
        <taxon>Dikarya</taxon>
        <taxon>Basidiomycota</taxon>
        <taxon>Agaricomycotina</taxon>
        <taxon>Agaricomycetes</taxon>
        <taxon>Agaricomycetidae</taxon>
        <taxon>Atheliales</taxon>
        <taxon>Atheliaceae</taxon>
        <taxon>Athelia</taxon>
    </lineage>
</organism>
<dbReference type="Proteomes" id="UP000076532">
    <property type="component" value="Unassembled WGS sequence"/>
</dbReference>
<sequence>MAPHPAISGSKIVKTQAAGLDTRRVETNCARRDSHGSAAGSANSIQHIEKLPVETLTNVFAMCLENSPVFPLVAMDRMAAPLVLLHVCKHWKDTALSTPTLWASLSVMPEDVQDTRLMATWLKRSARAPLRLNFEAIDSKIADVGLDVVLRHRSHWQHVTIDWSGRMELAPMLSSFNMPPTLRLETFKLITNFDIYYENEDVGVAAQLGILLKSSRSLRSFHWETQRQIYTDPSISLPGVAFNQLRRLHLGGLISLYDCMDILKRSPLLEECTLTFVGINFSQPSQVPDDIAVVMPALTSFTLKTHADTCQFFSALRLPCLTRLSIEYRDFDDDTPEGSNDNGFPDWPRTEFMVFLTQSACSISDLSLTVPITEADLVDCLKHVAPTLETLQIGAKFDWERFGRPTLALLTNRISPEGQVYRLFPRLKTIKLHDCLVGALAHDALVDMLESRWCFPEDEIQFVNPVITVYDSPSLLTGEDLIIVRRKVDVMETRGESGEINIILL</sequence>
<dbReference type="InterPro" id="IPR032675">
    <property type="entry name" value="LRR_dom_sf"/>
</dbReference>